<dbReference type="PROSITE" id="PS51318">
    <property type="entry name" value="TAT"/>
    <property type="match status" value="1"/>
</dbReference>
<evidence type="ECO:0000313" key="5">
    <source>
        <dbReference type="EMBL" id="TDE14920.1"/>
    </source>
</evidence>
<dbReference type="Gene3D" id="3.40.190.10">
    <property type="entry name" value="Periplasmic binding protein-like II"/>
    <property type="match status" value="1"/>
</dbReference>
<gene>
    <name evidence="5" type="ORF">E1269_02000</name>
</gene>
<keyword evidence="3" id="KW-0813">Transport</keyword>
<dbReference type="InterPro" id="IPR050490">
    <property type="entry name" value="Bact_solute-bd_prot1"/>
</dbReference>
<evidence type="ECO:0000256" key="1">
    <source>
        <dbReference type="ARBA" id="ARBA00004196"/>
    </source>
</evidence>
<comment type="subcellular location">
    <subcellularLocation>
        <location evidence="1">Cell envelope</location>
    </subcellularLocation>
</comment>
<dbReference type="AlphaFoldDB" id="A0A4R5DRQ7"/>
<dbReference type="InterPro" id="IPR006311">
    <property type="entry name" value="TAT_signal"/>
</dbReference>
<dbReference type="Pfam" id="PF01547">
    <property type="entry name" value="SBP_bac_1"/>
    <property type="match status" value="1"/>
</dbReference>
<dbReference type="PANTHER" id="PTHR43649:SF31">
    <property type="entry name" value="SN-GLYCEROL-3-PHOSPHATE-BINDING PERIPLASMIC PROTEIN UGPB"/>
    <property type="match status" value="1"/>
</dbReference>
<dbReference type="PROSITE" id="PS51257">
    <property type="entry name" value="PROKAR_LIPOPROTEIN"/>
    <property type="match status" value="1"/>
</dbReference>
<dbReference type="Proteomes" id="UP000294739">
    <property type="component" value="Unassembled WGS sequence"/>
</dbReference>
<proteinExistence type="inferred from homology"/>
<dbReference type="InParanoid" id="A0A4R5DRQ7"/>
<dbReference type="InterPro" id="IPR006059">
    <property type="entry name" value="SBP"/>
</dbReference>
<dbReference type="SUPFAM" id="SSF53850">
    <property type="entry name" value="Periplasmic binding protein-like II"/>
    <property type="match status" value="1"/>
</dbReference>
<dbReference type="RefSeq" id="WP_131890521.1">
    <property type="nucleotide sequence ID" value="NZ_SMKZ01000002.1"/>
</dbReference>
<organism evidence="5 6">
    <name type="scientific">Jiangella asiatica</name>
    <dbReference type="NCBI Taxonomy" id="2530372"/>
    <lineage>
        <taxon>Bacteria</taxon>
        <taxon>Bacillati</taxon>
        <taxon>Actinomycetota</taxon>
        <taxon>Actinomycetes</taxon>
        <taxon>Jiangellales</taxon>
        <taxon>Jiangellaceae</taxon>
        <taxon>Jiangella</taxon>
    </lineage>
</organism>
<dbReference type="PANTHER" id="PTHR43649">
    <property type="entry name" value="ARABINOSE-BINDING PROTEIN-RELATED"/>
    <property type="match status" value="1"/>
</dbReference>
<sequence length="511" mass="55264">MKATPRSRGELSRRRLLGMGFGLAGLAAAGCQVKVDDDAAPRPAATVSIPDPQLELPDGDLTFRWVDSGSLKALFNEAVLEAYHEKHPNVTTDYTGQGWPTVNDTVTLGIRNGTAPDIFAMPQSVPPATAVEEGWVQPIDDLIPDFDAWREQWPADALVPGEHIFDGKVYTLPLGSSLVLSQLLIYDVAVLESAGVDPERDLGSWDQMRAAARTVTQQGGGDVFGLIIPGGQRIGRIVMELAVSAGWRSSETIWGFDFSTGEYAFDAPEIMAALEHLRAFEADGSLFPGSLTFKNDDVVGRMPNGVAGMTFHGNYYVAEWKQGSPGWEFGFAGQPPQEEGGAVFEPYQALGNNNVWVYADTPYPTIAADLLSYVGSVEGQTQLVRMTSGLLQSVIPEANEAAQGFDLDPHGVKSAELAREQMRKCPIPSARNPEVSAALVEAQTIKPDFNELVQGVFTGDITDAAKAFAEYNATLNRSLDESIAEARAKGADISRDDWVFTDWDPTQDYTA</sequence>
<evidence type="ECO:0000256" key="3">
    <source>
        <dbReference type="ARBA" id="ARBA00022448"/>
    </source>
</evidence>
<name>A0A4R5DRQ7_9ACTN</name>
<keyword evidence="6" id="KW-1185">Reference proteome</keyword>
<comment type="caution">
    <text evidence="5">The sequence shown here is derived from an EMBL/GenBank/DDBJ whole genome shotgun (WGS) entry which is preliminary data.</text>
</comment>
<keyword evidence="4" id="KW-0732">Signal</keyword>
<evidence type="ECO:0000313" key="6">
    <source>
        <dbReference type="Proteomes" id="UP000294739"/>
    </source>
</evidence>
<evidence type="ECO:0000256" key="2">
    <source>
        <dbReference type="ARBA" id="ARBA00008520"/>
    </source>
</evidence>
<evidence type="ECO:0000256" key="4">
    <source>
        <dbReference type="ARBA" id="ARBA00022729"/>
    </source>
</evidence>
<dbReference type="GO" id="GO:0030313">
    <property type="term" value="C:cell envelope"/>
    <property type="evidence" value="ECO:0007669"/>
    <property type="project" value="UniProtKB-SubCell"/>
</dbReference>
<dbReference type="EMBL" id="SMKZ01000002">
    <property type="protein sequence ID" value="TDE14920.1"/>
    <property type="molecule type" value="Genomic_DNA"/>
</dbReference>
<dbReference type="OrthoDB" id="9780991at2"/>
<comment type="similarity">
    <text evidence="2">Belongs to the bacterial solute-binding protein 1 family.</text>
</comment>
<protein>
    <submittedName>
        <fullName evidence="5">Extracellular solute-binding protein</fullName>
    </submittedName>
</protein>
<reference evidence="5 6" key="1">
    <citation type="submission" date="2019-03" db="EMBL/GenBank/DDBJ databases">
        <title>Draft genome sequences of novel Actinobacteria.</title>
        <authorList>
            <person name="Sahin N."/>
            <person name="Ay H."/>
            <person name="Saygin H."/>
        </authorList>
    </citation>
    <scope>NUCLEOTIDE SEQUENCE [LARGE SCALE GENOMIC DNA]</scope>
    <source>
        <strain evidence="5 6">5K138</strain>
    </source>
</reference>
<accession>A0A4R5DRQ7</accession>